<keyword evidence="9" id="KW-1185">Reference proteome</keyword>
<comment type="caution">
    <text evidence="8">The sequence shown here is derived from an EMBL/GenBank/DDBJ whole genome shotgun (WGS) entry which is preliminary data.</text>
</comment>
<feature type="transmembrane region" description="Helical" evidence="6">
    <location>
        <begin position="361"/>
        <end position="383"/>
    </location>
</feature>
<gene>
    <name evidence="8" type="ORF">NQ314_014740</name>
</gene>
<evidence type="ECO:0000256" key="6">
    <source>
        <dbReference type="SAM" id="Phobius"/>
    </source>
</evidence>
<dbReference type="PROSITE" id="PS50850">
    <property type="entry name" value="MFS"/>
    <property type="match status" value="1"/>
</dbReference>
<dbReference type="InterPro" id="IPR005828">
    <property type="entry name" value="MFS_sugar_transport-like"/>
</dbReference>
<evidence type="ECO:0000313" key="9">
    <source>
        <dbReference type="Proteomes" id="UP001162156"/>
    </source>
</evidence>
<feature type="transmembrane region" description="Helical" evidence="6">
    <location>
        <begin position="395"/>
        <end position="418"/>
    </location>
</feature>
<dbReference type="PROSITE" id="PS00217">
    <property type="entry name" value="SUGAR_TRANSPORT_2"/>
    <property type="match status" value="1"/>
</dbReference>
<evidence type="ECO:0000256" key="2">
    <source>
        <dbReference type="ARBA" id="ARBA00022692"/>
    </source>
</evidence>
<dbReference type="GO" id="GO:0016020">
    <property type="term" value="C:membrane"/>
    <property type="evidence" value="ECO:0007669"/>
    <property type="project" value="UniProtKB-SubCell"/>
</dbReference>
<name>A0AAV8X0Y5_9CUCU</name>
<feature type="transmembrane region" description="Helical" evidence="6">
    <location>
        <begin position="430"/>
        <end position="451"/>
    </location>
</feature>
<feature type="domain" description="Major facilitator superfamily (MFS) profile" evidence="7">
    <location>
        <begin position="1"/>
        <end position="485"/>
    </location>
</feature>
<evidence type="ECO:0000256" key="4">
    <source>
        <dbReference type="ARBA" id="ARBA00023136"/>
    </source>
</evidence>
<dbReference type="Proteomes" id="UP001162156">
    <property type="component" value="Unassembled WGS sequence"/>
</dbReference>
<feature type="transmembrane region" description="Helical" evidence="6">
    <location>
        <begin position="214"/>
        <end position="236"/>
    </location>
</feature>
<dbReference type="InterPro" id="IPR005829">
    <property type="entry name" value="Sugar_transporter_CS"/>
</dbReference>
<dbReference type="InterPro" id="IPR050549">
    <property type="entry name" value="MFS_Trehalose_Transporter"/>
</dbReference>
<evidence type="ECO:0000256" key="1">
    <source>
        <dbReference type="ARBA" id="ARBA00004141"/>
    </source>
</evidence>
<dbReference type="InterPro" id="IPR020846">
    <property type="entry name" value="MFS_dom"/>
</dbReference>
<sequence>LNLDKADEFVANYKVAFDIDIPTLQAEVLVTRNLLKNKGLEIRLDNLKGQVKNDLTPNLHKLLQVAMGLPISSAGCERSFSAMRRLKTWLRNIRVQDRCSNLSLLYIENTLVKQKLSAEQVLSDILMLISGTSFSWSSAVLPKLLNNTTSPFGRNLSTDEATWISSLVPLGAAIGPFIFGYMADNIGRKLTLLSLGVPFLASHLILAFGEVVELYYAARFIIGLSVGGTFTIMPNYAGEIADKSVRGVLGSTLSVAVCGDKNGDTEKELIEIQSKMKEERKGTTFDIIKSKGLIKAFVISTGLLIIQQFTGISLILYYNQLIFQEIGASLPPEICSIIVGAVQFISSFTTPFIIDRLGRKITLMASAIGMIISEVPLGIYIYLKSEGMNMESVSFLPILALTVFILVYNSGFGPLPWIMLGEVFPSKVKVIASSVVSCISWSVSFLLTKYFESFLNFGLAQSFWLFACCCLLGLLFSKFYVVETKGKSLQEIQDILNN</sequence>
<dbReference type="PANTHER" id="PTHR48021:SF47">
    <property type="entry name" value="GH17672P"/>
    <property type="match status" value="1"/>
</dbReference>
<reference evidence="8" key="1">
    <citation type="journal article" date="2023" name="Insect Mol. Biol.">
        <title>Genome sequencing provides insights into the evolution of gene families encoding plant cell wall-degrading enzymes in longhorned beetles.</title>
        <authorList>
            <person name="Shin N.R."/>
            <person name="Okamura Y."/>
            <person name="Kirsch R."/>
            <person name="Pauchet Y."/>
        </authorList>
    </citation>
    <scope>NUCLEOTIDE SEQUENCE</scope>
    <source>
        <strain evidence="8">RBIC_L_NR</strain>
    </source>
</reference>
<feature type="transmembrane region" description="Helical" evidence="6">
    <location>
        <begin position="296"/>
        <end position="318"/>
    </location>
</feature>
<feature type="transmembrane region" description="Helical" evidence="6">
    <location>
        <begin position="463"/>
        <end position="481"/>
    </location>
</feature>
<dbReference type="SUPFAM" id="SSF53098">
    <property type="entry name" value="Ribonuclease H-like"/>
    <property type="match status" value="1"/>
</dbReference>
<proteinExistence type="predicted"/>
<protein>
    <recommendedName>
        <fullName evidence="7">Major facilitator superfamily (MFS) profile domain-containing protein</fullName>
    </recommendedName>
</protein>
<feature type="transmembrane region" description="Helical" evidence="6">
    <location>
        <begin position="190"/>
        <end position="208"/>
    </location>
</feature>
<dbReference type="GO" id="GO:0046983">
    <property type="term" value="F:protein dimerization activity"/>
    <property type="evidence" value="ECO:0007669"/>
    <property type="project" value="InterPro"/>
</dbReference>
<dbReference type="Gene3D" id="1.20.1250.20">
    <property type="entry name" value="MFS general substrate transporter like domains"/>
    <property type="match status" value="2"/>
</dbReference>
<keyword evidence="2 6" id="KW-0812">Transmembrane</keyword>
<dbReference type="AlphaFoldDB" id="A0AAV8X0Y5"/>
<accession>A0AAV8X0Y5</accession>
<feature type="transmembrane region" description="Helical" evidence="6">
    <location>
        <begin position="161"/>
        <end position="183"/>
    </location>
</feature>
<evidence type="ECO:0000256" key="5">
    <source>
        <dbReference type="ARBA" id="ARBA00023180"/>
    </source>
</evidence>
<dbReference type="InterPro" id="IPR003663">
    <property type="entry name" value="Sugar/inositol_transpt"/>
</dbReference>
<dbReference type="InterPro" id="IPR008906">
    <property type="entry name" value="HATC_C_dom"/>
</dbReference>
<dbReference type="Pfam" id="PF05699">
    <property type="entry name" value="Dimer_Tnp_hAT"/>
    <property type="match status" value="1"/>
</dbReference>
<evidence type="ECO:0000313" key="8">
    <source>
        <dbReference type="EMBL" id="KAJ8932373.1"/>
    </source>
</evidence>
<keyword evidence="3 6" id="KW-1133">Transmembrane helix</keyword>
<keyword evidence="5" id="KW-0325">Glycoprotein</keyword>
<dbReference type="PANTHER" id="PTHR48021">
    <property type="match status" value="1"/>
</dbReference>
<dbReference type="SUPFAM" id="SSF103473">
    <property type="entry name" value="MFS general substrate transporter"/>
    <property type="match status" value="1"/>
</dbReference>
<evidence type="ECO:0000256" key="3">
    <source>
        <dbReference type="ARBA" id="ARBA00022989"/>
    </source>
</evidence>
<keyword evidence="4 6" id="KW-0472">Membrane</keyword>
<evidence type="ECO:0000259" key="7">
    <source>
        <dbReference type="PROSITE" id="PS50850"/>
    </source>
</evidence>
<feature type="non-terminal residue" evidence="8">
    <location>
        <position position="1"/>
    </location>
</feature>
<organism evidence="8 9">
    <name type="scientific">Rhamnusium bicolor</name>
    <dbReference type="NCBI Taxonomy" id="1586634"/>
    <lineage>
        <taxon>Eukaryota</taxon>
        <taxon>Metazoa</taxon>
        <taxon>Ecdysozoa</taxon>
        <taxon>Arthropoda</taxon>
        <taxon>Hexapoda</taxon>
        <taxon>Insecta</taxon>
        <taxon>Pterygota</taxon>
        <taxon>Neoptera</taxon>
        <taxon>Endopterygota</taxon>
        <taxon>Coleoptera</taxon>
        <taxon>Polyphaga</taxon>
        <taxon>Cucujiformia</taxon>
        <taxon>Chrysomeloidea</taxon>
        <taxon>Cerambycidae</taxon>
        <taxon>Lepturinae</taxon>
        <taxon>Rhagiini</taxon>
        <taxon>Rhamnusium</taxon>
    </lineage>
</organism>
<dbReference type="InterPro" id="IPR036259">
    <property type="entry name" value="MFS_trans_sf"/>
</dbReference>
<dbReference type="PRINTS" id="PR00171">
    <property type="entry name" value="SUGRTRNSPORT"/>
</dbReference>
<dbReference type="InterPro" id="IPR012337">
    <property type="entry name" value="RNaseH-like_sf"/>
</dbReference>
<dbReference type="EMBL" id="JANEYF010004054">
    <property type="protein sequence ID" value="KAJ8932373.1"/>
    <property type="molecule type" value="Genomic_DNA"/>
</dbReference>
<dbReference type="Pfam" id="PF00083">
    <property type="entry name" value="Sugar_tr"/>
    <property type="match status" value="2"/>
</dbReference>
<comment type="subcellular location">
    <subcellularLocation>
        <location evidence="1">Membrane</location>
        <topology evidence="1">Multi-pass membrane protein</topology>
    </subcellularLocation>
</comment>
<dbReference type="GO" id="GO:0022857">
    <property type="term" value="F:transmembrane transporter activity"/>
    <property type="evidence" value="ECO:0007669"/>
    <property type="project" value="InterPro"/>
</dbReference>